<evidence type="ECO:0000313" key="2">
    <source>
        <dbReference type="EMBL" id="TGZ49415.1"/>
    </source>
</evidence>
<gene>
    <name evidence="2" type="ORF">DBV15_09775</name>
</gene>
<reference evidence="2 3" key="1">
    <citation type="journal article" date="2019" name="Philos. Trans. R. Soc. Lond., B, Biol. Sci.">
        <title>Ant behaviour and brain gene expression of defending hosts depend on the ecological success of the intruding social parasite.</title>
        <authorList>
            <person name="Kaur R."/>
            <person name="Stoldt M."/>
            <person name="Jongepier E."/>
            <person name="Feldmeyer B."/>
            <person name="Menzel F."/>
            <person name="Bornberg-Bauer E."/>
            <person name="Foitzik S."/>
        </authorList>
    </citation>
    <scope>NUCLEOTIDE SEQUENCE [LARGE SCALE GENOMIC DNA]</scope>
    <source>
        <tissue evidence="2">Whole body</tissue>
    </source>
</reference>
<evidence type="ECO:0000256" key="1">
    <source>
        <dbReference type="SAM" id="Phobius"/>
    </source>
</evidence>
<sequence length="96" mass="11416">MSRRKQSNPKPLKRKSEIKYDIFDNEMNKYNKVANKGRQVESGNAVNSASKTTNYREAGEERKKNIFVLFIFIVFLKYTYFVMEFCGMEIFGIYLY</sequence>
<keyword evidence="1" id="KW-1133">Transmembrane helix</keyword>
<evidence type="ECO:0000313" key="3">
    <source>
        <dbReference type="Proteomes" id="UP000310200"/>
    </source>
</evidence>
<keyword evidence="1" id="KW-0812">Transmembrane</keyword>
<accession>A0A4S2KIP3</accession>
<comment type="caution">
    <text evidence="2">The sequence shown here is derived from an EMBL/GenBank/DDBJ whole genome shotgun (WGS) entry which is preliminary data.</text>
</comment>
<keyword evidence="3" id="KW-1185">Reference proteome</keyword>
<dbReference type="EMBL" id="QBLH01002144">
    <property type="protein sequence ID" value="TGZ49415.1"/>
    <property type="molecule type" value="Genomic_DNA"/>
</dbReference>
<protein>
    <submittedName>
        <fullName evidence="2">Uncharacterized protein</fullName>
    </submittedName>
</protein>
<proteinExistence type="predicted"/>
<organism evidence="2 3">
    <name type="scientific">Temnothorax longispinosus</name>
    <dbReference type="NCBI Taxonomy" id="300112"/>
    <lineage>
        <taxon>Eukaryota</taxon>
        <taxon>Metazoa</taxon>
        <taxon>Ecdysozoa</taxon>
        <taxon>Arthropoda</taxon>
        <taxon>Hexapoda</taxon>
        <taxon>Insecta</taxon>
        <taxon>Pterygota</taxon>
        <taxon>Neoptera</taxon>
        <taxon>Endopterygota</taxon>
        <taxon>Hymenoptera</taxon>
        <taxon>Apocrita</taxon>
        <taxon>Aculeata</taxon>
        <taxon>Formicoidea</taxon>
        <taxon>Formicidae</taxon>
        <taxon>Myrmicinae</taxon>
        <taxon>Temnothorax</taxon>
    </lineage>
</organism>
<keyword evidence="1" id="KW-0472">Membrane</keyword>
<feature type="transmembrane region" description="Helical" evidence="1">
    <location>
        <begin position="66"/>
        <end position="95"/>
    </location>
</feature>
<dbReference type="Proteomes" id="UP000310200">
    <property type="component" value="Unassembled WGS sequence"/>
</dbReference>
<name>A0A4S2KIP3_9HYME</name>
<dbReference type="AlphaFoldDB" id="A0A4S2KIP3"/>